<dbReference type="PANTHER" id="PTHR46580">
    <property type="entry name" value="SENSOR KINASE-RELATED"/>
    <property type="match status" value="1"/>
</dbReference>
<proteinExistence type="predicted"/>
<dbReference type="AlphaFoldDB" id="A0A059Q9T2"/>
<sequence>MNVGKNYLDRGDATNALATYKKAQMLAPNDADLHLNLANSYLVAAAAEDATQQADEVLKLEPNSAAAYFVKGSAWLRLSNFEEATKALENANKIDPGEKATFFQLGRARMGLQQWEPAIAAFREGLRMDPNRLHVGPRYLLAQSLIRAGRQEEAKRELELHQADLEGGAPAISEATFERSKFTQARVPFKLDQPGKEGIKIKFVDSTKETFGDAAQNFSGPVAVIDPSRSGWNGLFVRAEGRFQSLRNSNGVFHLRGARHAAIPGAKYSKMLVGDLQNDRADDIVVLGDKGGHVFKFDTNGFAIDATSSNRADVLSASDGLLMDLDFTGKLDLLAVRSDTNALRLFRQFGPFLFNDITSTSGIPALLQNIHAVAMEDWNRDGIMDVMASRRVGPPLLLEKQRGGPLIPRDMTNWVAGEVFCTGDFDNDLRPDLAIVSAGHIVICSNGGERRKIASVENGGVRQIVAIDYDNDGWLDLWTIGEGIRAWRNVGLSGFQEQTTQLGLDKFSGGAISEIHFADFDKDCDSDAIVALANGGLRYLRNEGGNANSQFKVQLHGTRSNASGIGCKVEVETGRLRLIRTVRQWPVEIGVGKHRTLDSFVVHWFNWPQGSAEVPFTCKEPLFALELTIQEGSCPYLYAWDGKRFRFVTDILGAAPLGLPLAEGRYIEADPEEIVWIGNEQSFPARNGAYELQITEELREALYLDEAKLVVVDHEPGTEVQSIDKLLPGKPFPRGAIVTLHNEHPLQAARTLEGMNVISALKAIDGRRVSPAKLRVPQLRGLAEAHGLVLDFGPLDSSKPLVLVMNGWLRFGGGMANIAASQDPSLPFPFPVLEAEVAPGDWRRVDVTVGAPAGKTKTILVDLEDKLPPGARRLRLTQAFEIHWDRIALMEKKPNAQTKVTFVSPNEADLHFRGFSTIQNLPQDWPLTPDYGTVSTNSYWTITPAGWCTRYGDVSELIATRDEGLATLNGGDELTLKFATSALPPKAAGTVREFFLYVDGWDKDSDFHVATGTQVEPLPFHGMNDQLYGREPRPAFSSDALHRKYNTRWVEGRVLKQTAKVNIPLSAQGTKGSTSTR</sequence>
<keyword evidence="2" id="KW-0802">TPR repeat</keyword>
<feature type="repeat" description="TPR" evidence="2">
    <location>
        <begin position="99"/>
        <end position="132"/>
    </location>
</feature>
<dbReference type="PROSITE" id="PS50005">
    <property type="entry name" value="TPR"/>
    <property type="match status" value="3"/>
</dbReference>
<dbReference type="InterPro" id="IPR011990">
    <property type="entry name" value="TPR-like_helical_dom_sf"/>
</dbReference>
<dbReference type="Gene3D" id="1.25.40.10">
    <property type="entry name" value="Tetratricopeptide repeat domain"/>
    <property type="match status" value="1"/>
</dbReference>
<evidence type="ECO:0000256" key="1">
    <source>
        <dbReference type="ARBA" id="ARBA00022729"/>
    </source>
</evidence>
<dbReference type="PANTHER" id="PTHR46580:SF2">
    <property type="entry name" value="MAM DOMAIN-CONTAINING PROTEIN"/>
    <property type="match status" value="1"/>
</dbReference>
<dbReference type="SUPFAM" id="SSF48452">
    <property type="entry name" value="TPR-like"/>
    <property type="match status" value="1"/>
</dbReference>
<dbReference type="InterPro" id="IPR019734">
    <property type="entry name" value="TPR_rpt"/>
</dbReference>
<dbReference type="EMBL" id="KF255994">
    <property type="protein sequence ID" value="AGW45556.1"/>
    <property type="molecule type" value="Genomic_DNA"/>
</dbReference>
<evidence type="ECO:0000313" key="3">
    <source>
        <dbReference type="EMBL" id="AGW45556.1"/>
    </source>
</evidence>
<dbReference type="InterPro" id="IPR028994">
    <property type="entry name" value="Integrin_alpha_N"/>
</dbReference>
<name>A0A059Q9T2_9BACT</name>
<accession>A0A059Q9T2</accession>
<dbReference type="InterPro" id="IPR013517">
    <property type="entry name" value="FG-GAP"/>
</dbReference>
<dbReference type="SUPFAM" id="SSF69318">
    <property type="entry name" value="Integrin alpha N-terminal domain"/>
    <property type="match status" value="1"/>
</dbReference>
<reference evidence="3" key="1">
    <citation type="submission" date="2013-06" db="EMBL/GenBank/DDBJ databases">
        <title>Functional metagenomics reveals novel beta-galactosidases not predictable from gene sequences.</title>
        <authorList>
            <person name="Cheng J."/>
            <person name="Engel K."/>
            <person name="Romantsov T."/>
            <person name="Neufeld J.D."/>
            <person name="Rose D.R."/>
            <person name="Charles T.C."/>
        </authorList>
    </citation>
    <scope>NUCLEOTIDE SEQUENCE</scope>
</reference>
<keyword evidence="1" id="KW-0732">Signal</keyword>
<protein>
    <submittedName>
        <fullName evidence="3">Uncharacterized protein</fullName>
    </submittedName>
</protein>
<organism evidence="3">
    <name type="scientific">uncultured bacterium Lac161</name>
    <dbReference type="NCBI Taxonomy" id="1403002"/>
    <lineage>
        <taxon>Bacteria</taxon>
        <taxon>environmental samples</taxon>
    </lineage>
</organism>
<feature type="repeat" description="TPR" evidence="2">
    <location>
        <begin position="65"/>
        <end position="98"/>
    </location>
</feature>
<dbReference type="Pfam" id="PF13517">
    <property type="entry name" value="FG-GAP_3"/>
    <property type="match status" value="2"/>
</dbReference>
<dbReference type="SMART" id="SM00028">
    <property type="entry name" value="TPR"/>
    <property type="match status" value="4"/>
</dbReference>
<evidence type="ECO:0000256" key="2">
    <source>
        <dbReference type="PROSITE-ProRule" id="PRU00339"/>
    </source>
</evidence>
<feature type="repeat" description="TPR" evidence="2">
    <location>
        <begin position="31"/>
        <end position="64"/>
    </location>
</feature>